<dbReference type="GO" id="GO:0016020">
    <property type="term" value="C:membrane"/>
    <property type="evidence" value="ECO:0007669"/>
    <property type="project" value="UniProtKB-SubCell"/>
</dbReference>
<evidence type="ECO:0000313" key="11">
    <source>
        <dbReference type="Proteomes" id="UP000019375"/>
    </source>
</evidence>
<evidence type="ECO:0000256" key="5">
    <source>
        <dbReference type="ARBA" id="ARBA00022729"/>
    </source>
</evidence>
<keyword evidence="6 9" id="KW-1133">Transmembrane helix</keyword>
<evidence type="ECO:0000256" key="4">
    <source>
        <dbReference type="ARBA" id="ARBA00022692"/>
    </source>
</evidence>
<feature type="transmembrane region" description="Helical" evidence="9">
    <location>
        <begin position="347"/>
        <end position="369"/>
    </location>
</feature>
<dbReference type="GO" id="GO:0005794">
    <property type="term" value="C:Golgi apparatus"/>
    <property type="evidence" value="ECO:0007669"/>
    <property type="project" value="UniProtKB-SubCell"/>
</dbReference>
<feature type="transmembrane region" description="Helical" evidence="9">
    <location>
        <begin position="457"/>
        <end position="480"/>
    </location>
</feature>
<keyword evidence="11" id="KW-1185">Reference proteome</keyword>
<dbReference type="AlphaFoldDB" id="A0A8J2X385"/>
<evidence type="ECO:0000256" key="2">
    <source>
        <dbReference type="ARBA" id="ARBA00004555"/>
    </source>
</evidence>
<evidence type="ECO:0000256" key="7">
    <source>
        <dbReference type="ARBA" id="ARBA00023034"/>
    </source>
</evidence>
<accession>A0A8J2X385</accession>
<dbReference type="Proteomes" id="UP000019375">
    <property type="component" value="Unassembled WGS sequence"/>
</dbReference>
<evidence type="ECO:0000313" key="10">
    <source>
        <dbReference type="EMBL" id="CDF90783.1"/>
    </source>
</evidence>
<dbReference type="GO" id="GO:0072657">
    <property type="term" value="P:protein localization to membrane"/>
    <property type="evidence" value="ECO:0007669"/>
    <property type="project" value="TreeGrafter"/>
</dbReference>
<feature type="transmembrane region" description="Helical" evidence="9">
    <location>
        <begin position="620"/>
        <end position="643"/>
    </location>
</feature>
<evidence type="ECO:0000256" key="3">
    <source>
        <dbReference type="ARBA" id="ARBA00005227"/>
    </source>
</evidence>
<keyword evidence="8 9" id="KW-0472">Membrane</keyword>
<dbReference type="PANTHER" id="PTHR10766">
    <property type="entry name" value="TRANSMEMBRANE 9 SUPERFAMILY PROTEIN"/>
    <property type="match status" value="1"/>
</dbReference>
<evidence type="ECO:0000256" key="9">
    <source>
        <dbReference type="RuleBase" id="RU363079"/>
    </source>
</evidence>
<feature type="transmembrane region" description="Helical" evidence="9">
    <location>
        <begin position="381"/>
        <end position="403"/>
    </location>
</feature>
<dbReference type="EMBL" id="HG316461">
    <property type="protein sequence ID" value="CDF90783.1"/>
    <property type="molecule type" value="Genomic_DNA"/>
</dbReference>
<comment type="subcellular location">
    <subcellularLocation>
        <location evidence="2">Golgi apparatus</location>
    </subcellularLocation>
    <subcellularLocation>
        <location evidence="1">Membrane</location>
        <topology evidence="1">Multi-pass membrane protein</topology>
    </subcellularLocation>
</comment>
<name>A0A8J2X385_ZYGB2</name>
<comment type="similarity">
    <text evidence="3 9">Belongs to the nonaspanin (TM9SF) (TC 9.A.2) family.</text>
</comment>
<feature type="transmembrane region" description="Helical" evidence="9">
    <location>
        <begin position="415"/>
        <end position="445"/>
    </location>
</feature>
<feature type="transmembrane region" description="Helical" evidence="9">
    <location>
        <begin position="506"/>
        <end position="526"/>
    </location>
</feature>
<evidence type="ECO:0000256" key="1">
    <source>
        <dbReference type="ARBA" id="ARBA00004141"/>
    </source>
</evidence>
<proteinExistence type="inferred from homology"/>
<dbReference type="InterPro" id="IPR004240">
    <property type="entry name" value="EMP70"/>
</dbReference>
<keyword evidence="4 9" id="KW-0812">Transmembrane</keyword>
<reference evidence="11" key="1">
    <citation type="journal article" date="2013" name="Genome Announc.">
        <title>Genome sequence of the food spoilage yeast Zygosaccharomyces bailii CLIB 213(T).</title>
        <authorList>
            <person name="Galeote V."/>
            <person name="Bigey F."/>
            <person name="Devillers H."/>
            <person name="Neuveglise C."/>
            <person name="Dequin S."/>
        </authorList>
    </citation>
    <scope>NUCLEOTIDE SEQUENCE [LARGE SCALE GENOMIC DNA]</scope>
    <source>
        <strain evidence="11">CLIB 213 / ATCC 58445 / CBS 680 / CCRC 21525 / NBRC 1098 / NCYC 1416 / NRRL Y-2227</strain>
    </source>
</reference>
<dbReference type="Pfam" id="PF02990">
    <property type="entry name" value="EMP70"/>
    <property type="match status" value="1"/>
</dbReference>
<protein>
    <recommendedName>
        <fullName evidence="9">Transmembrane 9 superfamily member</fullName>
    </recommendedName>
</protein>
<evidence type="ECO:0000256" key="6">
    <source>
        <dbReference type="ARBA" id="ARBA00022989"/>
    </source>
</evidence>
<gene>
    <name evidence="10" type="ORF">BN860_02894g</name>
</gene>
<feature type="transmembrane region" description="Helical" evidence="9">
    <location>
        <begin position="546"/>
        <end position="572"/>
    </location>
</feature>
<keyword evidence="7" id="KW-0333">Golgi apparatus</keyword>
<keyword evidence="5" id="KW-0732">Signal</keyword>
<feature type="transmembrane region" description="Helical" evidence="9">
    <location>
        <begin position="584"/>
        <end position="608"/>
    </location>
</feature>
<dbReference type="PANTHER" id="PTHR10766:SF55">
    <property type="entry name" value="TRANSMEMBRANE 9 SUPERFAMILY MEMBER 4"/>
    <property type="match status" value="1"/>
</dbReference>
<dbReference type="OrthoDB" id="1666796at2759"/>
<feature type="transmembrane region" description="Helical" evidence="9">
    <location>
        <begin position="282"/>
        <end position="307"/>
    </location>
</feature>
<evidence type="ECO:0000256" key="8">
    <source>
        <dbReference type="ARBA" id="ARBA00023136"/>
    </source>
</evidence>
<organism evidence="10 11">
    <name type="scientific">Zygosaccharomyces bailii (strain CLIB 213 / ATCC 58445 / CBS 680 / BCRC 21525 / NBRC 1098 / NCYC 1416 / NRRL Y-2227)</name>
    <dbReference type="NCBI Taxonomy" id="1333698"/>
    <lineage>
        <taxon>Eukaryota</taxon>
        <taxon>Fungi</taxon>
        <taxon>Dikarya</taxon>
        <taxon>Ascomycota</taxon>
        <taxon>Saccharomycotina</taxon>
        <taxon>Saccharomycetes</taxon>
        <taxon>Saccharomycetales</taxon>
        <taxon>Saccharomycetaceae</taxon>
        <taxon>Zygosaccharomyces</taxon>
    </lineage>
</organism>
<sequence length="661" mass="75404">MIIRARPLGCFVVVVLLLMGVLRLMAGGYISVDGFSSDWWLKPNLYSFGDPLELIVNKVESDLTHIPFGYYELPFTCPPTPNKKPLHLSLNEIMRGDRKWQSDYKLQVGQDKPCEALCARKTTRQGIQRARELVQQGYVVQWMVDQELPAATTFISTVDERKYYASGFPLGFVDPETKRVYLNNHVMLVIRYHVVPNMIPEKVTIVGFEVYPKSVSDYHCPGASKDYAQFDITDEPLEDATYIPVTYSVYWREEFDVDWSERWSLFLNSGELSEGSSATFHWMTLANSLGIVLLVTFIVVVNLVMIFRAQPDSDYDFDQESDEKAVYAVASNWLRKSQTQYHSMNRLIMCVSMGVQVMFMILGPLAISFSLNRLHNIRNSVLTIAVLCVVAGAFMASFAGTWLKMDHCMGTQDAPYYPTFAILCGSTLPVIMTLVALLLNCIIWAMDFTNSFPFGTIVFFGSWYSLICILLSLLGGSVAAKMHRSVRHNRLPSSTVKDTIIKDRNYKFLITGGLISGLLPFVIIYVELEYVYKSVWLEKTTIYYLYSFLFANILLLCIVVCEISLLACLVMMKLNHRLNNDVHWRWRCFFISTGCAWYMELYSLYYIFCILNMRGPSLALISVCYSVIFNTLCGLATGSLGYLTSSWFVNKVYGNKYSNRQ</sequence>